<protein>
    <recommendedName>
        <fullName evidence="4">PEP-CTERM protein-sorting domain-containing protein</fullName>
    </recommendedName>
</protein>
<evidence type="ECO:0000313" key="2">
    <source>
        <dbReference type="EMBL" id="QDU32170.1"/>
    </source>
</evidence>
<dbReference type="KEGG" id="pcor:KS4_01990"/>
<evidence type="ECO:0000256" key="1">
    <source>
        <dbReference type="SAM" id="SignalP"/>
    </source>
</evidence>
<dbReference type="AlphaFoldDB" id="A0A517YPM5"/>
<keyword evidence="3" id="KW-1185">Reference proteome</keyword>
<keyword evidence="1" id="KW-0732">Signal</keyword>
<sequence length="197" mass="21034" precursor="true">MYNIKTIFTTALTALTLTAASQAAPIVILDPDTVNNPNLAIAVEGIVVNSITYNVSFITTPHSFYDLYDPNQDNDFSDSTTGAAPAFWDDFAAAFSASSQLRTALGDTYIVNPNYYSDSYFMASVGPDTSTFFARIDGSHSPASDFSSAAPGLLKTSVVGQGILTPYVWTIFTPVPEPASLALLSLTALPLIIRRKA</sequence>
<evidence type="ECO:0000313" key="3">
    <source>
        <dbReference type="Proteomes" id="UP000317369"/>
    </source>
</evidence>
<name>A0A517YPM5_9BACT</name>
<dbReference type="RefSeq" id="WP_145073298.1">
    <property type="nucleotide sequence ID" value="NZ_CP036425.1"/>
</dbReference>
<dbReference type="EMBL" id="CP036425">
    <property type="protein sequence ID" value="QDU32170.1"/>
    <property type="molecule type" value="Genomic_DNA"/>
</dbReference>
<proteinExistence type="predicted"/>
<gene>
    <name evidence="2" type="ORF">KS4_01990</name>
</gene>
<accession>A0A517YPM5</accession>
<dbReference type="Proteomes" id="UP000317369">
    <property type="component" value="Chromosome"/>
</dbReference>
<feature type="chain" id="PRO_5021701829" description="PEP-CTERM protein-sorting domain-containing protein" evidence="1">
    <location>
        <begin position="24"/>
        <end position="197"/>
    </location>
</feature>
<reference evidence="2 3" key="1">
    <citation type="submission" date="2019-02" db="EMBL/GenBank/DDBJ databases">
        <title>Deep-cultivation of Planctomycetes and their phenomic and genomic characterization uncovers novel biology.</title>
        <authorList>
            <person name="Wiegand S."/>
            <person name="Jogler M."/>
            <person name="Boedeker C."/>
            <person name="Pinto D."/>
            <person name="Vollmers J."/>
            <person name="Rivas-Marin E."/>
            <person name="Kohn T."/>
            <person name="Peeters S.H."/>
            <person name="Heuer A."/>
            <person name="Rast P."/>
            <person name="Oberbeckmann S."/>
            <person name="Bunk B."/>
            <person name="Jeske O."/>
            <person name="Meyerdierks A."/>
            <person name="Storesund J.E."/>
            <person name="Kallscheuer N."/>
            <person name="Luecker S."/>
            <person name="Lage O.M."/>
            <person name="Pohl T."/>
            <person name="Merkel B.J."/>
            <person name="Hornburger P."/>
            <person name="Mueller R.-W."/>
            <person name="Bruemmer F."/>
            <person name="Labrenz M."/>
            <person name="Spormann A.M."/>
            <person name="Op den Camp H."/>
            <person name="Overmann J."/>
            <person name="Amann R."/>
            <person name="Jetten M.S.M."/>
            <person name="Mascher T."/>
            <person name="Medema M.H."/>
            <person name="Devos D.P."/>
            <person name="Kaster A.-K."/>
            <person name="Ovreas L."/>
            <person name="Rohde M."/>
            <person name="Galperin M.Y."/>
            <person name="Jogler C."/>
        </authorList>
    </citation>
    <scope>NUCLEOTIDE SEQUENCE [LARGE SCALE GENOMIC DNA]</scope>
    <source>
        <strain evidence="2 3">KS4</strain>
    </source>
</reference>
<organism evidence="2 3">
    <name type="scientific">Poriferisphaera corsica</name>
    <dbReference type="NCBI Taxonomy" id="2528020"/>
    <lineage>
        <taxon>Bacteria</taxon>
        <taxon>Pseudomonadati</taxon>
        <taxon>Planctomycetota</taxon>
        <taxon>Phycisphaerae</taxon>
        <taxon>Phycisphaerales</taxon>
        <taxon>Phycisphaeraceae</taxon>
        <taxon>Poriferisphaera</taxon>
    </lineage>
</organism>
<feature type="signal peptide" evidence="1">
    <location>
        <begin position="1"/>
        <end position="23"/>
    </location>
</feature>
<evidence type="ECO:0008006" key="4">
    <source>
        <dbReference type="Google" id="ProtNLM"/>
    </source>
</evidence>